<keyword evidence="4" id="KW-1185">Reference proteome</keyword>
<feature type="domain" description="Isochorismatase-like" evidence="2">
    <location>
        <begin position="25"/>
        <end position="198"/>
    </location>
</feature>
<sequence>MSLDIETYKRQSFGSTLEPKAPVGLLIVDLVNGFANPEVFGGGNIPQAIENTVALLAHAREKRWPVAHSRIVFADDDADHNIFTMKVPGLLALKEDSHDSAIVPQLTPRAGELVVRKTAPSAFFGTSLAAWLTQHGVRTLVIAGAVTSGCVRSSVVDAMQYGFRPFVLSDCVGDRAIAPHEANLFDMAQKYAAVMKRDEALELLKDL</sequence>
<proteinExistence type="predicted"/>
<organism evidence="3 4">
    <name type="scientific">Caballeronia glebae</name>
    <dbReference type="NCBI Taxonomy" id="1777143"/>
    <lineage>
        <taxon>Bacteria</taxon>
        <taxon>Pseudomonadati</taxon>
        <taxon>Pseudomonadota</taxon>
        <taxon>Betaproteobacteria</taxon>
        <taxon>Burkholderiales</taxon>
        <taxon>Burkholderiaceae</taxon>
        <taxon>Caballeronia</taxon>
    </lineage>
</organism>
<dbReference type="PANTHER" id="PTHR43540:SF1">
    <property type="entry name" value="ISOCHORISMATASE HYDROLASE"/>
    <property type="match status" value="1"/>
</dbReference>
<evidence type="ECO:0000313" key="3">
    <source>
        <dbReference type="EMBL" id="SAK58980.1"/>
    </source>
</evidence>
<dbReference type="OrthoDB" id="5360912at2"/>
<reference evidence="3" key="1">
    <citation type="submission" date="2016-01" db="EMBL/GenBank/DDBJ databases">
        <authorList>
            <person name="Peeters C."/>
        </authorList>
    </citation>
    <scope>NUCLEOTIDE SEQUENCE [LARGE SCALE GENOMIC DNA]</scope>
    <source>
        <strain evidence="3">LMG 29325</strain>
    </source>
</reference>
<evidence type="ECO:0000259" key="2">
    <source>
        <dbReference type="Pfam" id="PF00857"/>
    </source>
</evidence>
<dbReference type="Gene3D" id="3.40.50.850">
    <property type="entry name" value="Isochorismatase-like"/>
    <property type="match status" value="1"/>
</dbReference>
<keyword evidence="1 3" id="KW-0378">Hydrolase</keyword>
<dbReference type="RefSeq" id="WP_086967553.1">
    <property type="nucleotide sequence ID" value="NZ_FCOJ02000015.1"/>
</dbReference>
<dbReference type="Proteomes" id="UP000054596">
    <property type="component" value="Unassembled WGS sequence"/>
</dbReference>
<dbReference type="GO" id="GO:0016787">
    <property type="term" value="F:hydrolase activity"/>
    <property type="evidence" value="ECO:0007669"/>
    <property type="project" value="UniProtKB-KW"/>
</dbReference>
<dbReference type="InterPro" id="IPR050272">
    <property type="entry name" value="Isochorismatase-like_hydrls"/>
</dbReference>
<dbReference type="PANTHER" id="PTHR43540">
    <property type="entry name" value="PEROXYUREIDOACRYLATE/UREIDOACRYLATE AMIDOHYDROLASE-RELATED"/>
    <property type="match status" value="1"/>
</dbReference>
<dbReference type="EMBL" id="FCOJ02000015">
    <property type="protein sequence ID" value="SAK58980.1"/>
    <property type="molecule type" value="Genomic_DNA"/>
</dbReference>
<dbReference type="STRING" id="1777143.AWB82_02595"/>
<gene>
    <name evidence="3" type="ORF">AWB82_02595</name>
</gene>
<accession>A0A158AMT4</accession>
<dbReference type="Pfam" id="PF00857">
    <property type="entry name" value="Isochorismatase"/>
    <property type="match status" value="1"/>
</dbReference>
<dbReference type="AlphaFoldDB" id="A0A158AMT4"/>
<dbReference type="InterPro" id="IPR000868">
    <property type="entry name" value="Isochorismatase-like_dom"/>
</dbReference>
<dbReference type="CDD" id="cd01015">
    <property type="entry name" value="CSHase"/>
    <property type="match status" value="1"/>
</dbReference>
<dbReference type="SUPFAM" id="SSF52499">
    <property type="entry name" value="Isochorismatase-like hydrolases"/>
    <property type="match status" value="1"/>
</dbReference>
<name>A0A158AMT4_9BURK</name>
<dbReference type="InterPro" id="IPR036380">
    <property type="entry name" value="Isochorismatase-like_sf"/>
</dbReference>
<evidence type="ECO:0000313" key="4">
    <source>
        <dbReference type="Proteomes" id="UP000054596"/>
    </source>
</evidence>
<evidence type="ECO:0000256" key="1">
    <source>
        <dbReference type="ARBA" id="ARBA00022801"/>
    </source>
</evidence>
<protein>
    <submittedName>
        <fullName evidence="3">Isochorismatase hydrolase</fullName>
    </submittedName>
</protein>
<comment type="caution">
    <text evidence="3">The sequence shown here is derived from an EMBL/GenBank/DDBJ whole genome shotgun (WGS) entry which is preliminary data.</text>
</comment>